<reference evidence="2 3" key="1">
    <citation type="submission" date="2024-01" db="EMBL/GenBank/DDBJ databases">
        <title>The complete chloroplast genome sequence of Lithospermum erythrorhizon: insights into the phylogenetic relationship among Boraginaceae species and the maternal lineages of purple gromwells.</title>
        <authorList>
            <person name="Okada T."/>
            <person name="Watanabe K."/>
        </authorList>
    </citation>
    <scope>NUCLEOTIDE SEQUENCE [LARGE SCALE GENOMIC DNA]</scope>
</reference>
<keyword evidence="3" id="KW-1185">Reference proteome</keyword>
<evidence type="ECO:0000313" key="3">
    <source>
        <dbReference type="Proteomes" id="UP001454036"/>
    </source>
</evidence>
<accession>A0AAV3QM53</accession>
<dbReference type="AlphaFoldDB" id="A0AAV3QM53"/>
<proteinExistence type="predicted"/>
<evidence type="ECO:0000256" key="1">
    <source>
        <dbReference type="SAM" id="MobiDB-lite"/>
    </source>
</evidence>
<dbReference type="EMBL" id="BAABME010004808">
    <property type="protein sequence ID" value="GAA0163638.1"/>
    <property type="molecule type" value="Genomic_DNA"/>
</dbReference>
<name>A0AAV3QM53_LITER</name>
<organism evidence="2 3">
    <name type="scientific">Lithospermum erythrorhizon</name>
    <name type="common">Purple gromwell</name>
    <name type="synonym">Lithospermum officinale var. erythrorhizon</name>
    <dbReference type="NCBI Taxonomy" id="34254"/>
    <lineage>
        <taxon>Eukaryota</taxon>
        <taxon>Viridiplantae</taxon>
        <taxon>Streptophyta</taxon>
        <taxon>Embryophyta</taxon>
        <taxon>Tracheophyta</taxon>
        <taxon>Spermatophyta</taxon>
        <taxon>Magnoliopsida</taxon>
        <taxon>eudicotyledons</taxon>
        <taxon>Gunneridae</taxon>
        <taxon>Pentapetalae</taxon>
        <taxon>asterids</taxon>
        <taxon>lamiids</taxon>
        <taxon>Boraginales</taxon>
        <taxon>Boraginaceae</taxon>
        <taxon>Boraginoideae</taxon>
        <taxon>Lithospermeae</taxon>
        <taxon>Lithospermum</taxon>
    </lineage>
</organism>
<feature type="region of interest" description="Disordered" evidence="1">
    <location>
        <begin position="1"/>
        <end position="35"/>
    </location>
</feature>
<gene>
    <name evidence="2" type="ORF">LIER_19452</name>
</gene>
<sequence>MHARRRDDKRDSFSKQKEDRGAMLGKNVQNYGEDNEGVGQGGSLGCFRGNSMIGSRVRARAGLTTRAQHLPWNFILEETEEVIFSSSRTIANGGKRDELELGVKGDVVENQATKYRIEFADISMVDINGQCCMVGKGYSYPFNSKP</sequence>
<dbReference type="Proteomes" id="UP001454036">
    <property type="component" value="Unassembled WGS sequence"/>
</dbReference>
<evidence type="ECO:0000313" key="2">
    <source>
        <dbReference type="EMBL" id="GAA0163638.1"/>
    </source>
</evidence>
<protein>
    <submittedName>
        <fullName evidence="2">Uncharacterized protein</fullName>
    </submittedName>
</protein>
<feature type="compositionally biased region" description="Basic and acidic residues" evidence="1">
    <location>
        <begin position="1"/>
        <end position="21"/>
    </location>
</feature>
<comment type="caution">
    <text evidence="2">The sequence shown here is derived from an EMBL/GenBank/DDBJ whole genome shotgun (WGS) entry which is preliminary data.</text>
</comment>